<dbReference type="Ensembl" id="ENSPTIT00000019220.1">
    <property type="protein sequence ID" value="ENSPTIP00000015097.1"/>
    <property type="gene ID" value="ENSPTIG00000014279.1"/>
</dbReference>
<reference evidence="2" key="1">
    <citation type="submission" date="2025-08" db="UniProtKB">
        <authorList>
            <consortium name="Ensembl"/>
        </authorList>
    </citation>
    <scope>IDENTIFICATION</scope>
</reference>
<protein>
    <submittedName>
        <fullName evidence="2">Dynein axonemal heavy chain 14</fullName>
    </submittedName>
</protein>
<dbReference type="GeneTree" id="ENSGT00940000160505"/>
<dbReference type="AlphaFoldDB" id="A0A8C9K0N3"/>
<reference evidence="2" key="2">
    <citation type="submission" date="2025-09" db="UniProtKB">
        <authorList>
            <consortium name="Ensembl"/>
        </authorList>
    </citation>
    <scope>IDENTIFICATION</scope>
</reference>
<accession>A0A8C9K0N3</accession>
<keyword evidence="3" id="KW-1185">Reference proteome</keyword>
<sequence>IENIPIDMMTEDMNQEKSNTKARLRKYEEREYGDDTSSETQPAKAAAKETLEYKTLETFSVALKSGQTEEYLQESRTLQELSKPVPHKKKEVSKEKKGPANACPKVKKKRLALYDRTEPEDDDVTRHIIRLREKFGWQTMLPQRCLEYKSSKLAVQKIILKEPLKDDGEFVYCLCRKNRKGVYNPYDLQVVSAHRARHGKEFWIITASSVSKVTNVGGVEEVESVPTVEWLLERTCYHLLQQFRIFSKFRINKAFVTWKLNVRRIKTEKSRSFLCRHLFGADELFQGCLLCVKGLCEDAIDRKRGKEYEETPSAICLIKLDRSRTYSLDGFCEEQARQAAQAVKQLEDIREKAICEMKRTFLKVAEKKEIKEYFESNLSEDYTTHFKLPEYRRLLETILRFLMLVDYIFQELIRQLMNTAVTLLLELFNNSARVPFSRERKNENLIK</sequence>
<name>A0A8C9K0N3_PANTA</name>
<proteinExistence type="predicted"/>
<feature type="compositionally biased region" description="Basic and acidic residues" evidence="1">
    <location>
        <begin position="14"/>
        <end position="30"/>
    </location>
</feature>
<feature type="region of interest" description="Disordered" evidence="1">
    <location>
        <begin position="74"/>
        <end position="101"/>
    </location>
</feature>
<evidence type="ECO:0000256" key="1">
    <source>
        <dbReference type="SAM" id="MobiDB-lite"/>
    </source>
</evidence>
<evidence type="ECO:0000313" key="3">
    <source>
        <dbReference type="Proteomes" id="UP000675900"/>
    </source>
</evidence>
<gene>
    <name evidence="2" type="primary">DNAH14</name>
</gene>
<evidence type="ECO:0000313" key="2">
    <source>
        <dbReference type="Ensembl" id="ENSPTIP00000015097.1"/>
    </source>
</evidence>
<organism evidence="2 3">
    <name type="scientific">Panthera tigris altaica</name>
    <name type="common">Siberian tiger</name>
    <dbReference type="NCBI Taxonomy" id="74533"/>
    <lineage>
        <taxon>Eukaryota</taxon>
        <taxon>Metazoa</taxon>
        <taxon>Chordata</taxon>
        <taxon>Craniata</taxon>
        <taxon>Vertebrata</taxon>
        <taxon>Euteleostomi</taxon>
        <taxon>Mammalia</taxon>
        <taxon>Eutheria</taxon>
        <taxon>Laurasiatheria</taxon>
        <taxon>Carnivora</taxon>
        <taxon>Feliformia</taxon>
        <taxon>Felidae</taxon>
        <taxon>Pantherinae</taxon>
        <taxon>Panthera</taxon>
    </lineage>
</organism>
<feature type="region of interest" description="Disordered" evidence="1">
    <location>
        <begin position="1"/>
        <end position="46"/>
    </location>
</feature>
<dbReference type="Proteomes" id="UP000675900">
    <property type="component" value="Unassembled WGS sequence"/>
</dbReference>